<dbReference type="RefSeq" id="WP_111929982.1">
    <property type="nucleotide sequence ID" value="NZ_CADFFP010000002.1"/>
</dbReference>
<dbReference type="EMBL" id="QLTK01000003">
    <property type="protein sequence ID" value="RAS37222.1"/>
    <property type="molecule type" value="Genomic_DNA"/>
</dbReference>
<feature type="region of interest" description="Disordered" evidence="1">
    <location>
        <begin position="1"/>
        <end position="21"/>
    </location>
</feature>
<dbReference type="InterPro" id="IPR027383">
    <property type="entry name" value="Znf_put"/>
</dbReference>
<accession>A0A329CTR3</accession>
<sequence length="390" mass="41025">MDCNEARPLLDANADHELPAPDARRVQQHIESCEACRRESENLGALRGALRAATYHRAPQSLRARILAGLPEMEEVVEAEPLTATGAAGSAIGQPRTATERPAAAIGQPITASGGSGIANEQPGVATERPGAAIEGLSAAADDPRTTGRQADSEMDATRAPSRPRRRRSWFAGWLDGWRLPSGGFDQPIGMGGMGGGSGASRLLAPGWLAVLAVALCAGVAVATLNLSRPAELSPFADELVESHVRAQVSGRDIDVISTDKHTVKPWFNGRLDYSPPVEDLAASGFPLEGGRLDYLAHQRVGVLVYHYRKHVIDVYVFPQAGSGGTGRDTPGAAPTAPATLEREGYSIAHWNAAGMTWWAITDAAPDALTGLEAALKARLQSGSERSEGS</sequence>
<dbReference type="AlphaFoldDB" id="A0A329CTR3"/>
<reference evidence="3 4" key="1">
    <citation type="submission" date="2018-06" db="EMBL/GenBank/DDBJ databases">
        <title>Genomic Encyclopedia of Type Strains, Phase III (KMG-III): the genomes of soil and plant-associated and newly described type strains.</title>
        <authorList>
            <person name="Whitman W."/>
        </authorList>
    </citation>
    <scope>NUCLEOTIDE SEQUENCE [LARGE SCALE GENOMIC DNA]</scope>
    <source>
        <strain evidence="3 4">LMG 23644</strain>
    </source>
</reference>
<dbReference type="Pfam" id="PF13490">
    <property type="entry name" value="zf-HC2"/>
    <property type="match status" value="1"/>
</dbReference>
<evidence type="ECO:0000313" key="4">
    <source>
        <dbReference type="Proteomes" id="UP000248918"/>
    </source>
</evidence>
<organism evidence="3 4">
    <name type="scientific">Paraburkholderia bryophila</name>
    <dbReference type="NCBI Taxonomy" id="420952"/>
    <lineage>
        <taxon>Bacteria</taxon>
        <taxon>Pseudomonadati</taxon>
        <taxon>Pseudomonadota</taxon>
        <taxon>Betaproteobacteria</taxon>
        <taxon>Burkholderiales</taxon>
        <taxon>Burkholderiaceae</taxon>
        <taxon>Paraburkholderia</taxon>
    </lineage>
</organism>
<evidence type="ECO:0000313" key="3">
    <source>
        <dbReference type="EMBL" id="RAS37222.1"/>
    </source>
</evidence>
<dbReference type="Gene3D" id="1.10.10.1320">
    <property type="entry name" value="Anti-sigma factor, zinc-finger domain"/>
    <property type="match status" value="1"/>
</dbReference>
<evidence type="ECO:0000259" key="2">
    <source>
        <dbReference type="Pfam" id="PF13490"/>
    </source>
</evidence>
<name>A0A329CTR3_9BURK</name>
<feature type="region of interest" description="Disordered" evidence="1">
    <location>
        <begin position="137"/>
        <end position="166"/>
    </location>
</feature>
<feature type="domain" description="Putative zinc-finger" evidence="2">
    <location>
        <begin position="3"/>
        <end position="37"/>
    </location>
</feature>
<evidence type="ECO:0000256" key="1">
    <source>
        <dbReference type="SAM" id="MobiDB-lite"/>
    </source>
</evidence>
<gene>
    <name evidence="3" type="ORF">BX591_10372</name>
</gene>
<dbReference type="InterPro" id="IPR041916">
    <property type="entry name" value="Anti_sigma_zinc_sf"/>
</dbReference>
<comment type="caution">
    <text evidence="3">The sequence shown here is derived from an EMBL/GenBank/DDBJ whole genome shotgun (WGS) entry which is preliminary data.</text>
</comment>
<protein>
    <submittedName>
        <fullName evidence="3">Putative zinc finger protein</fullName>
    </submittedName>
</protein>
<dbReference type="OrthoDB" id="191790at2"/>
<dbReference type="Proteomes" id="UP000248918">
    <property type="component" value="Unassembled WGS sequence"/>
</dbReference>
<proteinExistence type="predicted"/>